<evidence type="ECO:0000313" key="1">
    <source>
        <dbReference type="EMBL" id="KNZ45526.1"/>
    </source>
</evidence>
<sequence length="107" mass="12292">MSSNDVFVVHDSKVMLNNKNYTLWLIPIQANLYKIKYLNIVTGTLSCTDPKKDKDNSCFPREIACFQIKILLHLLASHSIHISKNNPLTNISMNLETFPFDQVLKQI</sequence>
<proteinExistence type="predicted"/>
<comment type="caution">
    <text evidence="1">The sequence shown here is derived from an EMBL/GenBank/DDBJ whole genome shotgun (WGS) entry which is preliminary data.</text>
</comment>
<dbReference type="VEuPathDB" id="FungiDB:VP01_8020g1"/>
<reference evidence="1 2" key="1">
    <citation type="submission" date="2015-08" db="EMBL/GenBank/DDBJ databases">
        <title>Next Generation Sequencing and Analysis of the Genome of Puccinia sorghi L Schw, the Causal Agent of Maize Common Rust.</title>
        <authorList>
            <person name="Rochi L."/>
            <person name="Burguener G."/>
            <person name="Darino M."/>
            <person name="Turjanski A."/>
            <person name="Kreff E."/>
            <person name="Dieguez M.J."/>
            <person name="Sacco F."/>
        </authorList>
    </citation>
    <scope>NUCLEOTIDE SEQUENCE [LARGE SCALE GENOMIC DNA]</scope>
    <source>
        <strain evidence="1 2">RO10H11247</strain>
    </source>
</reference>
<dbReference type="EMBL" id="LAVV01013518">
    <property type="protein sequence ID" value="KNZ45526.1"/>
    <property type="molecule type" value="Genomic_DNA"/>
</dbReference>
<protein>
    <submittedName>
        <fullName evidence="1">Uncharacterized protein</fullName>
    </submittedName>
</protein>
<dbReference type="AlphaFoldDB" id="A0A0L6UAI6"/>
<accession>A0A0L6UAI6</accession>
<name>A0A0L6UAI6_9BASI</name>
<keyword evidence="2" id="KW-1185">Reference proteome</keyword>
<gene>
    <name evidence="1" type="ORF">VP01_8020g1</name>
</gene>
<organism evidence="1 2">
    <name type="scientific">Puccinia sorghi</name>
    <dbReference type="NCBI Taxonomy" id="27349"/>
    <lineage>
        <taxon>Eukaryota</taxon>
        <taxon>Fungi</taxon>
        <taxon>Dikarya</taxon>
        <taxon>Basidiomycota</taxon>
        <taxon>Pucciniomycotina</taxon>
        <taxon>Pucciniomycetes</taxon>
        <taxon>Pucciniales</taxon>
        <taxon>Pucciniaceae</taxon>
        <taxon>Puccinia</taxon>
    </lineage>
</organism>
<evidence type="ECO:0000313" key="2">
    <source>
        <dbReference type="Proteomes" id="UP000037035"/>
    </source>
</evidence>
<dbReference type="Proteomes" id="UP000037035">
    <property type="component" value="Unassembled WGS sequence"/>
</dbReference>